<accession>A0A2P2N3D8</accession>
<proteinExistence type="predicted"/>
<organism evidence="1">
    <name type="scientific">Rhizophora mucronata</name>
    <name type="common">Asiatic mangrove</name>
    <dbReference type="NCBI Taxonomy" id="61149"/>
    <lineage>
        <taxon>Eukaryota</taxon>
        <taxon>Viridiplantae</taxon>
        <taxon>Streptophyta</taxon>
        <taxon>Embryophyta</taxon>
        <taxon>Tracheophyta</taxon>
        <taxon>Spermatophyta</taxon>
        <taxon>Magnoliopsida</taxon>
        <taxon>eudicotyledons</taxon>
        <taxon>Gunneridae</taxon>
        <taxon>Pentapetalae</taxon>
        <taxon>rosids</taxon>
        <taxon>fabids</taxon>
        <taxon>Malpighiales</taxon>
        <taxon>Rhizophoraceae</taxon>
        <taxon>Rhizophora</taxon>
    </lineage>
</organism>
<evidence type="ECO:0000313" key="1">
    <source>
        <dbReference type="EMBL" id="MBX36978.1"/>
    </source>
</evidence>
<dbReference type="AlphaFoldDB" id="A0A2P2N3D8"/>
<name>A0A2P2N3D8_RHIMU</name>
<dbReference type="EMBL" id="GGEC01056494">
    <property type="protein sequence ID" value="MBX36978.1"/>
    <property type="molecule type" value="Transcribed_RNA"/>
</dbReference>
<reference evidence="1" key="1">
    <citation type="submission" date="2018-02" db="EMBL/GenBank/DDBJ databases">
        <title>Rhizophora mucronata_Transcriptome.</title>
        <authorList>
            <person name="Meera S.P."/>
            <person name="Sreeshan A."/>
            <person name="Augustine A."/>
        </authorList>
    </citation>
    <scope>NUCLEOTIDE SEQUENCE</scope>
    <source>
        <tissue evidence="1">Leaf</tissue>
    </source>
</reference>
<sequence length="30" mass="3365">MGNVVKTERTFHHCLRNALEILLKGIVTNG</sequence>
<protein>
    <submittedName>
        <fullName evidence="1">Uncharacterized protein</fullName>
    </submittedName>
</protein>